<dbReference type="EMBL" id="VSSQ01078799">
    <property type="protein sequence ID" value="MPN28483.1"/>
    <property type="molecule type" value="Genomic_DNA"/>
</dbReference>
<comment type="caution">
    <text evidence="1">The sequence shown here is derived from an EMBL/GenBank/DDBJ whole genome shotgun (WGS) entry which is preliminary data.</text>
</comment>
<accession>A0A645GXX0</accession>
<protein>
    <submittedName>
        <fullName evidence="1">Uncharacterized protein</fullName>
    </submittedName>
</protein>
<organism evidence="1">
    <name type="scientific">bioreactor metagenome</name>
    <dbReference type="NCBI Taxonomy" id="1076179"/>
    <lineage>
        <taxon>unclassified sequences</taxon>
        <taxon>metagenomes</taxon>
        <taxon>ecological metagenomes</taxon>
    </lineage>
</organism>
<evidence type="ECO:0000313" key="1">
    <source>
        <dbReference type="EMBL" id="MPN28483.1"/>
    </source>
</evidence>
<name>A0A645GXX0_9ZZZZ</name>
<dbReference type="AlphaFoldDB" id="A0A645GXX0"/>
<reference evidence="1" key="1">
    <citation type="submission" date="2019-08" db="EMBL/GenBank/DDBJ databases">
        <authorList>
            <person name="Kucharzyk K."/>
            <person name="Murdoch R.W."/>
            <person name="Higgins S."/>
            <person name="Loffler F."/>
        </authorList>
    </citation>
    <scope>NUCLEOTIDE SEQUENCE</scope>
</reference>
<gene>
    <name evidence="1" type="ORF">SDC9_175925</name>
</gene>
<sequence length="121" mass="13431">MGKGTAHIIIFTAARRHQFLKLRHNAVITAVACIIHPQAVVNLFAAVQTQHDIAHFFVGKVDHIIIDQHAICRQCKAELFVVNGFLCAGIGNELFYHIPVHQRLAAKKINFQIGARAGVFN</sequence>
<proteinExistence type="predicted"/>